<proteinExistence type="predicted"/>
<name>A0AAN7T5U2_9EURO</name>
<evidence type="ECO:0000313" key="2">
    <source>
        <dbReference type="EMBL" id="KAK5088744.1"/>
    </source>
</evidence>
<gene>
    <name evidence="2" type="ORF">LTR05_002965</name>
</gene>
<dbReference type="Proteomes" id="UP001309876">
    <property type="component" value="Unassembled WGS sequence"/>
</dbReference>
<reference evidence="2 3" key="1">
    <citation type="submission" date="2023-08" db="EMBL/GenBank/DDBJ databases">
        <title>Black Yeasts Isolated from many extreme environments.</title>
        <authorList>
            <person name="Coleine C."/>
            <person name="Stajich J.E."/>
            <person name="Selbmann L."/>
        </authorList>
    </citation>
    <scope>NUCLEOTIDE SEQUENCE [LARGE SCALE GENOMIC DNA]</scope>
    <source>
        <strain evidence="2 3">CCFEE 5910</strain>
    </source>
</reference>
<feature type="region of interest" description="Disordered" evidence="1">
    <location>
        <begin position="45"/>
        <end position="65"/>
    </location>
</feature>
<evidence type="ECO:0000256" key="1">
    <source>
        <dbReference type="SAM" id="MobiDB-lite"/>
    </source>
</evidence>
<protein>
    <submittedName>
        <fullName evidence="2">Uncharacterized protein</fullName>
    </submittedName>
</protein>
<feature type="compositionally biased region" description="Basic and acidic residues" evidence="1">
    <location>
        <begin position="45"/>
        <end position="54"/>
    </location>
</feature>
<comment type="caution">
    <text evidence="2">The sequence shown here is derived from an EMBL/GenBank/DDBJ whole genome shotgun (WGS) entry which is preliminary data.</text>
</comment>
<dbReference type="AlphaFoldDB" id="A0AAN7T5U2"/>
<sequence length="329" mass="36415">MDDVPEKGWHSYTWRIWAPVGLLRAYENHIQASIMPEQLNPVGAEAHEGHEPARKAQSTTRRMTPDVLVLHNRDQESEHTEDSEDLEFMGKIDQKPISESDQSSVLSEPQQPVLKELINVQRQGISSEHNVLKRGVESIVGEQDVGTGPNKKQLKLSMATIDAKTIVPENPPAAMSSQLLPSMSDRQPARVQTVCHDVRTASPSIASVSAPTANTPAPDGAVLSSVENIDLLDPQQITLIFMDVDQTIRGESNMYECDTAYNLFDSAYEAGIIESDTRMLHIAIPAGKNNIRMKANNQASFEKKLLEPLRQMQLASANDPPTVYVRKGY</sequence>
<dbReference type="EMBL" id="JAVRRJ010000002">
    <property type="protein sequence ID" value="KAK5088744.1"/>
    <property type="molecule type" value="Genomic_DNA"/>
</dbReference>
<evidence type="ECO:0000313" key="3">
    <source>
        <dbReference type="Proteomes" id="UP001309876"/>
    </source>
</evidence>
<organism evidence="2 3">
    <name type="scientific">Lithohypha guttulata</name>
    <dbReference type="NCBI Taxonomy" id="1690604"/>
    <lineage>
        <taxon>Eukaryota</taxon>
        <taxon>Fungi</taxon>
        <taxon>Dikarya</taxon>
        <taxon>Ascomycota</taxon>
        <taxon>Pezizomycotina</taxon>
        <taxon>Eurotiomycetes</taxon>
        <taxon>Chaetothyriomycetidae</taxon>
        <taxon>Chaetothyriales</taxon>
        <taxon>Trichomeriaceae</taxon>
        <taxon>Lithohypha</taxon>
    </lineage>
</organism>
<keyword evidence="3" id="KW-1185">Reference proteome</keyword>
<accession>A0AAN7T5U2</accession>